<dbReference type="EC" id="2.1.1.176" evidence="4"/>
<organism evidence="16 17">
    <name type="scientific">Thermoflavimicrobium daqui</name>
    <dbReference type="NCBI Taxonomy" id="2137476"/>
    <lineage>
        <taxon>Bacteria</taxon>
        <taxon>Bacillati</taxon>
        <taxon>Bacillota</taxon>
        <taxon>Bacilli</taxon>
        <taxon>Bacillales</taxon>
        <taxon>Thermoactinomycetaceae</taxon>
        <taxon>Thermoflavimicrobium</taxon>
    </lineage>
</organism>
<comment type="function">
    <text evidence="1">Specifically methylates the cytosine at position 967 (m5C967) of 16S rRNA.</text>
</comment>
<accession>A0A364K732</accession>
<feature type="binding site" evidence="14">
    <location>
        <position position="286"/>
    </location>
    <ligand>
        <name>S-adenosyl-L-methionine</name>
        <dbReference type="ChEBI" id="CHEBI:59789"/>
    </ligand>
</feature>
<dbReference type="PANTHER" id="PTHR22807">
    <property type="entry name" value="NOP2 YEAST -RELATED NOL1/NOP2/FMU SUN DOMAIN-CONTAINING"/>
    <property type="match status" value="1"/>
</dbReference>
<feature type="binding site" evidence="14">
    <location>
        <begin position="262"/>
        <end position="268"/>
    </location>
    <ligand>
        <name>S-adenosyl-L-methionine</name>
        <dbReference type="ChEBI" id="CHEBI:59789"/>
    </ligand>
</feature>
<dbReference type="Pfam" id="PF22458">
    <property type="entry name" value="RsmF-B_ferredox"/>
    <property type="match status" value="1"/>
</dbReference>
<evidence type="ECO:0000313" key="16">
    <source>
        <dbReference type="EMBL" id="RAL26119.1"/>
    </source>
</evidence>
<dbReference type="InterPro" id="IPR001678">
    <property type="entry name" value="MeTrfase_RsmB-F_NOP2_dom"/>
</dbReference>
<dbReference type="InterPro" id="IPR004573">
    <property type="entry name" value="rRNA_ssu_MeTfrase_B"/>
</dbReference>
<dbReference type="Gene3D" id="3.40.50.150">
    <property type="entry name" value="Vaccinia Virus protein VP39"/>
    <property type="match status" value="1"/>
</dbReference>
<evidence type="ECO:0000256" key="5">
    <source>
        <dbReference type="ARBA" id="ARBA00022490"/>
    </source>
</evidence>
<evidence type="ECO:0000256" key="1">
    <source>
        <dbReference type="ARBA" id="ARBA00002724"/>
    </source>
</evidence>
<gene>
    <name evidence="16" type="ORF">DL897_03705</name>
</gene>
<dbReference type="PROSITE" id="PS51686">
    <property type="entry name" value="SAM_MT_RSMB_NOP"/>
    <property type="match status" value="1"/>
</dbReference>
<feature type="domain" description="SAM-dependent MTase RsmB/NOP-type" evidence="15">
    <location>
        <begin position="171"/>
        <end position="452"/>
    </location>
</feature>
<dbReference type="Gene3D" id="1.10.940.10">
    <property type="entry name" value="NusB-like"/>
    <property type="match status" value="1"/>
</dbReference>
<keyword evidence="17" id="KW-1185">Reference proteome</keyword>
<evidence type="ECO:0000259" key="15">
    <source>
        <dbReference type="PROSITE" id="PS51686"/>
    </source>
</evidence>
<dbReference type="SUPFAM" id="SSF48013">
    <property type="entry name" value="NusB-like"/>
    <property type="match status" value="1"/>
</dbReference>
<reference evidence="16 17" key="1">
    <citation type="submission" date="2018-06" db="EMBL/GenBank/DDBJ databases">
        <title>Thermoflavimicrobium daqus sp. nov., a thermophilic microbe isolated from Moutai-flavour Daqu.</title>
        <authorList>
            <person name="Wang X."/>
            <person name="Zhou H."/>
        </authorList>
    </citation>
    <scope>NUCLEOTIDE SEQUENCE [LARGE SCALE GENOMIC DNA]</scope>
    <source>
        <strain evidence="16 17">FBKL4.011</strain>
    </source>
</reference>
<evidence type="ECO:0000313" key="17">
    <source>
        <dbReference type="Proteomes" id="UP000251213"/>
    </source>
</evidence>
<dbReference type="CDD" id="cd02440">
    <property type="entry name" value="AdoMet_MTases"/>
    <property type="match status" value="1"/>
</dbReference>
<evidence type="ECO:0000256" key="11">
    <source>
        <dbReference type="ARBA" id="ARBA00030399"/>
    </source>
</evidence>
<evidence type="ECO:0000256" key="2">
    <source>
        <dbReference type="ARBA" id="ARBA00004496"/>
    </source>
</evidence>
<proteinExistence type="inferred from homology"/>
<reference evidence="16 17" key="2">
    <citation type="submission" date="2018-06" db="EMBL/GenBank/DDBJ databases">
        <authorList>
            <person name="Zhirakovskaya E."/>
        </authorList>
    </citation>
    <scope>NUCLEOTIDE SEQUENCE [LARGE SCALE GENOMIC DNA]</scope>
    <source>
        <strain evidence="16 17">FBKL4.011</strain>
    </source>
</reference>
<evidence type="ECO:0000256" key="14">
    <source>
        <dbReference type="PROSITE-ProRule" id="PRU01023"/>
    </source>
</evidence>
<keyword evidence="10 14" id="KW-0694">RNA-binding</keyword>
<dbReference type="InterPro" id="IPR054728">
    <property type="entry name" value="RsmB-like_ferredoxin"/>
</dbReference>
<sequence>MRTKSAREWALDILLKCEQHHSYSNLSLNQALQKSQLDARDKRLVTELVYGCIQRLNTLDWIINQLVKKGLSSLKPWVRQALRLGIYQLRYLDRIPERAAVHETVNLVKKRGHQGIANLVNGVLRAYLRQKNNWKFEAPHTLQELSLAYSHPEWLIKRLEQVYGSDTSREILAANLRPVKVSLRVNSLKIDQESFIERWHESEMGEAIPSEMMPDAVRIEQGGNPAFSLLFQQGFCTIQDESSMLVSRVLAPKPGMNVLDACAAPGGKTTHLAELMNNEGSIVACDIHAHKIDLIQANAERLGIKIIHPKKIDTRKLAQERASKALFDRVLLDAPCSGLGVIRRKPDIKWSKESSQVEALAQIQKELLEAVAPLVRPGGVLLYSTCTLEPRENQEQVARFLHTHPDFVPDPHFEEYLPPAVKKKAQGGNGWVQILPHHFESDGFFIARLLKKE</sequence>
<keyword evidence="7 14" id="KW-0489">Methyltransferase</keyword>
<evidence type="ECO:0000256" key="6">
    <source>
        <dbReference type="ARBA" id="ARBA00022552"/>
    </source>
</evidence>
<dbReference type="EMBL" id="QJKK01000002">
    <property type="protein sequence ID" value="RAL26119.1"/>
    <property type="molecule type" value="Genomic_DNA"/>
</dbReference>
<evidence type="ECO:0000256" key="10">
    <source>
        <dbReference type="ARBA" id="ARBA00022884"/>
    </source>
</evidence>
<dbReference type="PROSITE" id="PS01153">
    <property type="entry name" value="NOL1_NOP2_SUN"/>
    <property type="match status" value="1"/>
</dbReference>
<keyword evidence="8 14" id="KW-0808">Transferase</keyword>
<dbReference type="Gene3D" id="3.30.70.1170">
    <property type="entry name" value="Sun protein, domain 3"/>
    <property type="match status" value="1"/>
</dbReference>
<dbReference type="InterPro" id="IPR049560">
    <property type="entry name" value="MeTrfase_RsmB-F_NOP2_cat"/>
</dbReference>
<dbReference type="GO" id="GO:0006355">
    <property type="term" value="P:regulation of DNA-templated transcription"/>
    <property type="evidence" value="ECO:0007669"/>
    <property type="project" value="InterPro"/>
</dbReference>
<dbReference type="Proteomes" id="UP000251213">
    <property type="component" value="Unassembled WGS sequence"/>
</dbReference>
<protein>
    <recommendedName>
        <fullName evidence="4">16S rRNA (cytosine(967)-C(5))-methyltransferase</fullName>
        <ecNumber evidence="4">2.1.1.176</ecNumber>
    </recommendedName>
    <alternativeName>
        <fullName evidence="11">16S rRNA m5C967 methyltransferase</fullName>
    </alternativeName>
    <alternativeName>
        <fullName evidence="12">rRNA (cytosine-C(5)-)-methyltransferase RsmB</fullName>
    </alternativeName>
</protein>
<dbReference type="PRINTS" id="PR02008">
    <property type="entry name" value="RCMTFAMILY"/>
</dbReference>
<evidence type="ECO:0000256" key="9">
    <source>
        <dbReference type="ARBA" id="ARBA00022691"/>
    </source>
</evidence>
<dbReference type="GO" id="GO:0003723">
    <property type="term" value="F:RNA binding"/>
    <property type="evidence" value="ECO:0007669"/>
    <property type="project" value="UniProtKB-UniRule"/>
</dbReference>
<dbReference type="InterPro" id="IPR048019">
    <property type="entry name" value="RsmB-like_N"/>
</dbReference>
<dbReference type="OrthoDB" id="9810297at2"/>
<dbReference type="InterPro" id="IPR029063">
    <property type="entry name" value="SAM-dependent_MTases_sf"/>
</dbReference>
<dbReference type="FunFam" id="3.40.50.150:FF:000257">
    <property type="entry name" value="16S rRNA methyltransferase"/>
    <property type="match status" value="1"/>
</dbReference>
<keyword evidence="5" id="KW-0963">Cytoplasm</keyword>
<evidence type="ECO:0000256" key="12">
    <source>
        <dbReference type="ARBA" id="ARBA00031088"/>
    </source>
</evidence>
<keyword evidence="9 14" id="KW-0949">S-adenosyl-L-methionine</keyword>
<evidence type="ECO:0000256" key="8">
    <source>
        <dbReference type="ARBA" id="ARBA00022679"/>
    </source>
</evidence>
<dbReference type="InterPro" id="IPR006027">
    <property type="entry name" value="NusB_RsmB_TIM44"/>
</dbReference>
<keyword evidence="6" id="KW-0698">rRNA processing</keyword>
<feature type="active site" description="Nucleophile" evidence="14">
    <location>
        <position position="386"/>
    </location>
</feature>
<evidence type="ECO:0000256" key="13">
    <source>
        <dbReference type="ARBA" id="ARBA00047283"/>
    </source>
</evidence>
<dbReference type="Pfam" id="PF01029">
    <property type="entry name" value="NusB"/>
    <property type="match status" value="1"/>
</dbReference>
<evidence type="ECO:0000256" key="3">
    <source>
        <dbReference type="ARBA" id="ARBA00007494"/>
    </source>
</evidence>
<feature type="binding site" evidence="14">
    <location>
        <position position="333"/>
    </location>
    <ligand>
        <name>S-adenosyl-L-methionine</name>
        <dbReference type="ChEBI" id="CHEBI:59789"/>
    </ligand>
</feature>
<comment type="similarity">
    <text evidence="3 14">Belongs to the class I-like SAM-binding methyltransferase superfamily. RsmB/NOP family.</text>
</comment>
<dbReference type="Pfam" id="PF01189">
    <property type="entry name" value="Methyltr_RsmB-F"/>
    <property type="match status" value="1"/>
</dbReference>
<dbReference type="GO" id="GO:0008649">
    <property type="term" value="F:rRNA methyltransferase activity"/>
    <property type="evidence" value="ECO:0007669"/>
    <property type="project" value="InterPro"/>
</dbReference>
<evidence type="ECO:0000256" key="4">
    <source>
        <dbReference type="ARBA" id="ARBA00012140"/>
    </source>
</evidence>
<comment type="subcellular location">
    <subcellularLocation>
        <location evidence="2">Cytoplasm</location>
    </subcellularLocation>
</comment>
<dbReference type="InterPro" id="IPR023267">
    <property type="entry name" value="RCMT"/>
</dbReference>
<dbReference type="InterPro" id="IPR035926">
    <property type="entry name" value="NusB-like_sf"/>
</dbReference>
<dbReference type="RefSeq" id="WP_113657804.1">
    <property type="nucleotide sequence ID" value="NZ_KZ845664.1"/>
</dbReference>
<dbReference type="CDD" id="cd00620">
    <property type="entry name" value="Methyltransferase_Sun"/>
    <property type="match status" value="1"/>
</dbReference>
<dbReference type="PANTHER" id="PTHR22807:SF53">
    <property type="entry name" value="RIBOSOMAL RNA SMALL SUBUNIT METHYLTRANSFERASE B-RELATED"/>
    <property type="match status" value="1"/>
</dbReference>
<dbReference type="FunFam" id="1.10.940.10:FF:000006">
    <property type="entry name" value="16S rRNA (Cytosine(967)-C(5))-methyltransferase RsmB"/>
    <property type="match status" value="1"/>
</dbReference>
<dbReference type="InterPro" id="IPR018314">
    <property type="entry name" value="RsmB/NOL1/NOP2-like_CS"/>
</dbReference>
<evidence type="ECO:0000256" key="7">
    <source>
        <dbReference type="ARBA" id="ARBA00022603"/>
    </source>
</evidence>
<dbReference type="NCBIfam" id="NF011494">
    <property type="entry name" value="PRK14902.1"/>
    <property type="match status" value="1"/>
</dbReference>
<feature type="binding site" evidence="14">
    <location>
        <position position="313"/>
    </location>
    <ligand>
        <name>S-adenosyl-L-methionine</name>
        <dbReference type="ChEBI" id="CHEBI:59789"/>
    </ligand>
</feature>
<dbReference type="NCBIfam" id="TIGR00563">
    <property type="entry name" value="rsmB"/>
    <property type="match status" value="1"/>
</dbReference>
<comment type="caution">
    <text evidence="16">The sequence shown here is derived from an EMBL/GenBank/DDBJ whole genome shotgun (WGS) entry which is preliminary data.</text>
</comment>
<dbReference type="AlphaFoldDB" id="A0A364K732"/>
<name>A0A364K732_9BACL</name>
<comment type="catalytic activity">
    <reaction evidence="13">
        <text>cytidine(967) in 16S rRNA + S-adenosyl-L-methionine = 5-methylcytidine(967) in 16S rRNA + S-adenosyl-L-homocysteine + H(+)</text>
        <dbReference type="Rhea" id="RHEA:42748"/>
        <dbReference type="Rhea" id="RHEA-COMP:10219"/>
        <dbReference type="Rhea" id="RHEA-COMP:10220"/>
        <dbReference type="ChEBI" id="CHEBI:15378"/>
        <dbReference type="ChEBI" id="CHEBI:57856"/>
        <dbReference type="ChEBI" id="CHEBI:59789"/>
        <dbReference type="ChEBI" id="CHEBI:74483"/>
        <dbReference type="ChEBI" id="CHEBI:82748"/>
        <dbReference type="EC" id="2.1.1.176"/>
    </reaction>
</comment>
<dbReference type="GO" id="GO:0005737">
    <property type="term" value="C:cytoplasm"/>
    <property type="evidence" value="ECO:0007669"/>
    <property type="project" value="UniProtKB-SubCell"/>
</dbReference>
<dbReference type="SUPFAM" id="SSF53335">
    <property type="entry name" value="S-adenosyl-L-methionine-dependent methyltransferases"/>
    <property type="match status" value="1"/>
</dbReference>